<organism evidence="1 2">
    <name type="scientific">Tolypothrix tenuis PCC 7101</name>
    <dbReference type="NCBI Taxonomy" id="231146"/>
    <lineage>
        <taxon>Bacteria</taxon>
        <taxon>Bacillati</taxon>
        <taxon>Cyanobacteriota</taxon>
        <taxon>Cyanophyceae</taxon>
        <taxon>Nostocales</taxon>
        <taxon>Tolypothrichaceae</taxon>
        <taxon>Tolypothrix</taxon>
    </lineage>
</organism>
<evidence type="ECO:0000313" key="2">
    <source>
        <dbReference type="Proteomes" id="UP000218785"/>
    </source>
</evidence>
<dbReference type="Proteomes" id="UP000218785">
    <property type="component" value="Chromosome"/>
</dbReference>
<sequence>MLRLYHLLIGVILVALIPVGIKFVPPLFSANNPQQKNPAVQPLNKPSPNEGEGNIWQEILVNKSAPNNWQVVPCKGNAPLLCVSTQGKLLGTVEIGVYPLANNPDFQKKLEAVGIPAGSKVDSQNPQYQTQILTALKAWVTDYYSAISKDRQATYKNDIIFSSHPPQTVTIGKLPGLRYGFVGVKRQGGVQEQHIGHVTFDGTSLYVITSGYDPASATGKFDKLEDWAIFQPYLYAIAADLNLPQK</sequence>
<dbReference type="EMBL" id="AP018248">
    <property type="protein sequence ID" value="BAY98093.1"/>
    <property type="molecule type" value="Genomic_DNA"/>
</dbReference>
<keyword evidence="2" id="KW-1185">Reference proteome</keyword>
<gene>
    <name evidence="1" type="ORF">NIES37_20410</name>
</gene>
<accession>A0A1Z4MXB2</accession>
<evidence type="ECO:0000313" key="1">
    <source>
        <dbReference type="EMBL" id="BAY98093.1"/>
    </source>
</evidence>
<dbReference type="RefSeq" id="WP_096575255.1">
    <property type="nucleotide sequence ID" value="NZ_CAWNJS010000001.1"/>
</dbReference>
<protein>
    <submittedName>
        <fullName evidence="1">Uncharacterized protein</fullName>
    </submittedName>
</protein>
<reference evidence="1 2" key="1">
    <citation type="submission" date="2017-06" db="EMBL/GenBank/DDBJ databases">
        <title>Genome sequencing of cyanobaciteial culture collection at National Institute for Environmental Studies (NIES).</title>
        <authorList>
            <person name="Hirose Y."/>
            <person name="Shimura Y."/>
            <person name="Fujisawa T."/>
            <person name="Nakamura Y."/>
            <person name="Kawachi M."/>
        </authorList>
    </citation>
    <scope>NUCLEOTIDE SEQUENCE [LARGE SCALE GENOMIC DNA]</scope>
    <source>
        <strain evidence="1 2">NIES-37</strain>
    </source>
</reference>
<name>A0A1Z4MXB2_9CYAN</name>
<dbReference type="AlphaFoldDB" id="A0A1Z4MXB2"/>
<dbReference type="KEGG" id="ttq:NIES37_20410"/>
<proteinExistence type="predicted"/>